<reference evidence="5" key="1">
    <citation type="submission" date="2020-04" db="EMBL/GenBank/DDBJ databases">
        <title>Deep metagenomics examines the oral microbiome during advanced dental caries in children, revealing novel taxa and co-occurrences with host molecules.</title>
        <authorList>
            <person name="Baker J.L."/>
            <person name="Morton J.T."/>
            <person name="Dinis M."/>
            <person name="Alvarez R."/>
            <person name="Tran N.C."/>
            <person name="Knight R."/>
            <person name="Edlund A."/>
        </authorList>
    </citation>
    <scope>NUCLEOTIDE SEQUENCE</scope>
    <source>
        <strain evidence="5">JCVI_32_bin.24</strain>
    </source>
</reference>
<dbReference type="GO" id="GO:0004888">
    <property type="term" value="F:transmembrane signaling receptor activity"/>
    <property type="evidence" value="ECO:0007669"/>
    <property type="project" value="InterPro"/>
</dbReference>
<dbReference type="Proteomes" id="UP000718593">
    <property type="component" value="Unassembled WGS sequence"/>
</dbReference>
<dbReference type="GO" id="GO:0007165">
    <property type="term" value="P:signal transduction"/>
    <property type="evidence" value="ECO:0007669"/>
    <property type="project" value="UniProtKB-KW"/>
</dbReference>
<comment type="caution">
    <text evidence="5">The sequence shown here is derived from an EMBL/GenBank/DDBJ whole genome shotgun (WGS) entry which is preliminary data.</text>
</comment>
<dbReference type="AlphaFoldDB" id="A0A930FZA0"/>
<evidence type="ECO:0000313" key="5">
    <source>
        <dbReference type="EMBL" id="MBF1164625.1"/>
    </source>
</evidence>
<dbReference type="PRINTS" id="PR00260">
    <property type="entry name" value="CHEMTRNSDUCR"/>
</dbReference>
<dbReference type="PANTHER" id="PTHR32089:SF112">
    <property type="entry name" value="LYSOZYME-LIKE PROTEIN-RELATED"/>
    <property type="match status" value="1"/>
</dbReference>
<dbReference type="SMART" id="SM00283">
    <property type="entry name" value="MA"/>
    <property type="match status" value="1"/>
</dbReference>
<dbReference type="GO" id="GO:0016020">
    <property type="term" value="C:membrane"/>
    <property type="evidence" value="ECO:0007669"/>
    <property type="project" value="InterPro"/>
</dbReference>
<dbReference type="InterPro" id="IPR004089">
    <property type="entry name" value="MCPsignal_dom"/>
</dbReference>
<evidence type="ECO:0000256" key="3">
    <source>
        <dbReference type="PROSITE-ProRule" id="PRU00284"/>
    </source>
</evidence>
<name>A0A930FZA0_9RHOO</name>
<evidence type="ECO:0000256" key="2">
    <source>
        <dbReference type="ARBA" id="ARBA00029447"/>
    </source>
</evidence>
<dbReference type="PANTHER" id="PTHR32089">
    <property type="entry name" value="METHYL-ACCEPTING CHEMOTAXIS PROTEIN MCPB"/>
    <property type="match status" value="1"/>
</dbReference>
<accession>A0A930FZA0</accession>
<dbReference type="Pfam" id="PF00015">
    <property type="entry name" value="MCPsignal"/>
    <property type="match status" value="1"/>
</dbReference>
<dbReference type="GO" id="GO:0006935">
    <property type="term" value="P:chemotaxis"/>
    <property type="evidence" value="ECO:0007669"/>
    <property type="project" value="InterPro"/>
</dbReference>
<feature type="domain" description="Methyl-accepting transducer" evidence="4">
    <location>
        <begin position="84"/>
        <end position="327"/>
    </location>
</feature>
<dbReference type="EMBL" id="JABZMI010000091">
    <property type="protein sequence ID" value="MBF1164625.1"/>
    <property type="molecule type" value="Genomic_DNA"/>
</dbReference>
<sequence length="526" mass="57264">MIPANLAPSRPAHKKQIRRHSMGFFGSNASLNKLDRDIAAIAEGQADLSHTVGAPGADACGRISGNITRFFGRVRSLISHARERSVSIAADAARMNQLVQQTDDAVHRQEVLAANVFESSNRVNQAVAEVAMNADAIQASTQNNLDLAQRSLEQMETVAATMRSTNAHIEHFSSTVTELHTSSMKINEIVSLINDISDQTNLLALNAAIEAARAGEAGRGFAVVADEVRKLAEKVKTATQVIGQNTQSMINLVSDTSEKTRTIVGEVTKANGYIETSAADLGTMVGDFKLTTGQLTTIAGAIYNLRESNQAIHSEVEEIRDHSRDISGRMKQCLGSAKTLRESTEDLQCTLADFRTGDSMFDTLHDKCTHFRDNVAAILQRLADRGVNVFDQAYKEIPGSNPKRYTTAYDSLCDSELTRLYDDLLRDVPGLVYSLSMDSNGYAPAHNSVCSQPPTGDPATDLAKCRHKRIFNDPVGAKGAKNQKPSLFQTYVRDTGEILADLTMPIMINGRHWGGVRIGFKTDLVK</sequence>
<proteinExistence type="inferred from homology"/>
<dbReference type="InterPro" id="IPR004090">
    <property type="entry name" value="Chemotax_Me-accpt_rcpt"/>
</dbReference>
<evidence type="ECO:0000256" key="1">
    <source>
        <dbReference type="ARBA" id="ARBA00023224"/>
    </source>
</evidence>
<keyword evidence="1 3" id="KW-0807">Transducer</keyword>
<protein>
    <submittedName>
        <fullName evidence="5">Methyl-accepting chemotaxis protein</fullName>
    </submittedName>
</protein>
<dbReference type="Gene3D" id="1.10.287.950">
    <property type="entry name" value="Methyl-accepting chemotaxis protein"/>
    <property type="match status" value="1"/>
</dbReference>
<dbReference type="PROSITE" id="PS50111">
    <property type="entry name" value="CHEMOTAXIS_TRANSDUC_2"/>
    <property type="match status" value="1"/>
</dbReference>
<organism evidence="5 6">
    <name type="scientific">Dechloromonas agitata</name>
    <dbReference type="NCBI Taxonomy" id="73030"/>
    <lineage>
        <taxon>Bacteria</taxon>
        <taxon>Pseudomonadati</taxon>
        <taxon>Pseudomonadota</taxon>
        <taxon>Betaproteobacteria</taxon>
        <taxon>Rhodocyclales</taxon>
        <taxon>Azonexaceae</taxon>
        <taxon>Dechloromonas</taxon>
    </lineage>
</organism>
<comment type="similarity">
    <text evidence="2">Belongs to the methyl-accepting chemotaxis (MCP) protein family.</text>
</comment>
<gene>
    <name evidence="5" type="ORF">HXL68_06255</name>
</gene>
<dbReference type="SUPFAM" id="SSF58104">
    <property type="entry name" value="Methyl-accepting chemotaxis protein (MCP) signaling domain"/>
    <property type="match status" value="1"/>
</dbReference>
<evidence type="ECO:0000259" key="4">
    <source>
        <dbReference type="PROSITE" id="PS50111"/>
    </source>
</evidence>
<evidence type="ECO:0000313" key="6">
    <source>
        <dbReference type="Proteomes" id="UP000718593"/>
    </source>
</evidence>